<dbReference type="PANTHER" id="PTHR10625:SF10">
    <property type="entry name" value="HISTONE DEACETYLASE HDAC1"/>
    <property type="match status" value="1"/>
</dbReference>
<dbReference type="GO" id="GO:0040029">
    <property type="term" value="P:epigenetic regulation of gene expression"/>
    <property type="evidence" value="ECO:0007669"/>
    <property type="project" value="TreeGrafter"/>
</dbReference>
<evidence type="ECO:0000256" key="4">
    <source>
        <dbReference type="ARBA" id="ARBA00022627"/>
    </source>
</evidence>
<evidence type="ECO:0000259" key="5">
    <source>
        <dbReference type="Pfam" id="PF00850"/>
    </source>
</evidence>
<dbReference type="InterPro" id="IPR023801">
    <property type="entry name" value="His_deacetylse_dom"/>
</dbReference>
<dbReference type="InterPro" id="IPR000286">
    <property type="entry name" value="HDACs"/>
</dbReference>
<dbReference type="Pfam" id="PF00850">
    <property type="entry name" value="Hist_deacetyl"/>
    <property type="match status" value="1"/>
</dbReference>
<gene>
    <name evidence="6" type="ORF">COY37_00745</name>
</gene>
<dbReference type="UniPathway" id="UPA00040"/>
<evidence type="ECO:0000313" key="7">
    <source>
        <dbReference type="Proteomes" id="UP000230956"/>
    </source>
</evidence>
<dbReference type="Proteomes" id="UP000230956">
    <property type="component" value="Unassembled WGS sequence"/>
</dbReference>
<dbReference type="SUPFAM" id="SSF52768">
    <property type="entry name" value="Arginase/deacetylase"/>
    <property type="match status" value="1"/>
</dbReference>
<accession>A0A2M7TB31</accession>
<feature type="domain" description="Histone deacetylase" evidence="5">
    <location>
        <begin position="22"/>
        <end position="321"/>
    </location>
</feature>
<dbReference type="PANTHER" id="PTHR10625">
    <property type="entry name" value="HISTONE DEACETYLASE HDAC1-RELATED"/>
    <property type="match status" value="1"/>
</dbReference>
<dbReference type="InterPro" id="IPR023696">
    <property type="entry name" value="Ureohydrolase_dom_sf"/>
</dbReference>
<dbReference type="Gene3D" id="3.40.800.20">
    <property type="entry name" value="Histone deacetylase domain"/>
    <property type="match status" value="1"/>
</dbReference>
<comment type="pathway">
    <text evidence="1">Ketone degradation; acetoin degradation.</text>
</comment>
<dbReference type="CDD" id="cd09994">
    <property type="entry name" value="HDAC_AcuC_like"/>
    <property type="match status" value="1"/>
</dbReference>
<sequence>SETITYFVYNEEFQEYNFSPTHPLQPIRLELTYELLKDYGVFDKKRVEVVPGRMATDEELMLVHAWEYINAVKKISETGGEPIKGYEFGIGPGDNPAFKGMHEASSLIAGSSIRAAELVMEGTTCNAINISGGLHHALRDRASGFCVYNDAACAIAYAAKEYGVKVAYIDIDAHHGDGVQWAFYDRSDVLTISLHESGRYLFPGTGFVDEIGRGEGEGFSVNVPLEPDVNDDLYLKAFTEIVPPIIKAFKPDLIVSQNGCDTHYTDPLAQLSLTTNAYEFLYAAIDELAHEVCGGRLVALGGGGYQIYQVVPRAWALLTAGLAKVTLDDYTPSTWQDVCTTKAQTHCPVRLRDKAVIATMSTAGSLEQATAATILSVKQKLFPYYGLTVE</sequence>
<proteinExistence type="inferred from homology"/>
<dbReference type="InterPro" id="IPR003085">
    <property type="entry name" value="AcuC"/>
</dbReference>
<reference evidence="7" key="1">
    <citation type="submission" date="2017-09" db="EMBL/GenBank/DDBJ databases">
        <title>Depth-based differentiation of microbial function through sediment-hosted aquifers and enrichment of novel symbionts in the deep terrestrial subsurface.</title>
        <authorList>
            <person name="Probst A.J."/>
            <person name="Ladd B."/>
            <person name="Jarett J.K."/>
            <person name="Geller-Mcgrath D.E."/>
            <person name="Sieber C.M.K."/>
            <person name="Emerson J.B."/>
            <person name="Anantharaman K."/>
            <person name="Thomas B.C."/>
            <person name="Malmstrom R."/>
            <person name="Stieglmeier M."/>
            <person name="Klingl A."/>
            <person name="Woyke T."/>
            <person name="Ryan C.M."/>
            <person name="Banfield J.F."/>
        </authorList>
    </citation>
    <scope>NUCLEOTIDE SEQUENCE [LARGE SCALE GENOMIC DNA]</scope>
</reference>
<name>A0A2M7TB31_9ACTN</name>
<dbReference type="RefSeq" id="WP_286975523.1">
    <property type="nucleotide sequence ID" value="NZ_PFNG01000020.1"/>
</dbReference>
<dbReference type="PRINTS" id="PR01270">
    <property type="entry name" value="HDASUPER"/>
</dbReference>
<dbReference type="GO" id="GO:0004407">
    <property type="term" value="F:histone deacetylase activity"/>
    <property type="evidence" value="ECO:0007669"/>
    <property type="project" value="TreeGrafter"/>
</dbReference>
<comment type="similarity">
    <text evidence="2">Belongs to the histone deacetylase family.</text>
</comment>
<dbReference type="InterPro" id="IPR037138">
    <property type="entry name" value="His_deacetylse_dom_sf"/>
</dbReference>
<comment type="caution">
    <text evidence="6">The sequence shown here is derived from an EMBL/GenBank/DDBJ whole genome shotgun (WGS) entry which is preliminary data.</text>
</comment>
<evidence type="ECO:0000313" key="6">
    <source>
        <dbReference type="EMBL" id="PIZ42303.1"/>
    </source>
</evidence>
<keyword evidence="4" id="KW-0006">Acetoin catabolism</keyword>
<evidence type="ECO:0000256" key="2">
    <source>
        <dbReference type="ARBA" id="ARBA00005947"/>
    </source>
</evidence>
<dbReference type="EMBL" id="PFNG01000020">
    <property type="protein sequence ID" value="PIZ42303.1"/>
    <property type="molecule type" value="Genomic_DNA"/>
</dbReference>
<dbReference type="AlphaFoldDB" id="A0A2M7TB31"/>
<dbReference type="PRINTS" id="PR01272">
    <property type="entry name" value="ACUCPROTEIN"/>
</dbReference>
<dbReference type="GO" id="GO:0045150">
    <property type="term" value="P:acetoin catabolic process"/>
    <property type="evidence" value="ECO:0007669"/>
    <property type="project" value="UniProtKB-UniPathway"/>
</dbReference>
<protein>
    <recommendedName>
        <fullName evidence="3">Acetoin utilization protein AcuC</fullName>
    </recommendedName>
</protein>
<evidence type="ECO:0000256" key="3">
    <source>
        <dbReference type="ARBA" id="ARBA00020218"/>
    </source>
</evidence>
<feature type="non-terminal residue" evidence="6">
    <location>
        <position position="1"/>
    </location>
</feature>
<evidence type="ECO:0000256" key="1">
    <source>
        <dbReference type="ARBA" id="ARBA00005101"/>
    </source>
</evidence>
<organism evidence="6 7">
    <name type="scientific">Candidatus Aquicultor secundus</name>
    <dbReference type="NCBI Taxonomy" id="1973895"/>
    <lineage>
        <taxon>Bacteria</taxon>
        <taxon>Bacillati</taxon>
        <taxon>Actinomycetota</taxon>
        <taxon>Candidatus Aquicultoria</taxon>
        <taxon>Candidatus Aquicultorales</taxon>
        <taxon>Candidatus Aquicultoraceae</taxon>
        <taxon>Candidatus Aquicultor</taxon>
    </lineage>
</organism>